<keyword evidence="3" id="KW-1185">Reference proteome</keyword>
<organism evidence="2 3">
    <name type="scientific">Olpidium bornovanus</name>
    <dbReference type="NCBI Taxonomy" id="278681"/>
    <lineage>
        <taxon>Eukaryota</taxon>
        <taxon>Fungi</taxon>
        <taxon>Fungi incertae sedis</taxon>
        <taxon>Olpidiomycota</taxon>
        <taxon>Olpidiomycotina</taxon>
        <taxon>Olpidiomycetes</taxon>
        <taxon>Olpidiales</taxon>
        <taxon>Olpidiaceae</taxon>
        <taxon>Olpidium</taxon>
    </lineage>
</organism>
<evidence type="ECO:0000256" key="1">
    <source>
        <dbReference type="SAM" id="MobiDB-lite"/>
    </source>
</evidence>
<sequence>PSAGSHCRGACRFAVPVRRLITRWGRRAQAVPHASRRSSPAGDARAPAADHGGGPEPRAQSACVRVSDEPGTARLPARRHGATGAAVRAQDPGPRGVRPRRVRDPPGRPARRRTRARRRADESHRRDRGALRAEAGGGRPPAKILEGSPGRASLPRLVKSFADQDDGSHAPRRQDERRRHDHRRVRPRPGAFRRHCRDVGQSRHRLPEGVPLPATHRCVQGNRPAVPVTKNQNRPPVVFHCIFIISAFFCCFL</sequence>
<name>A0A8H8DFJ8_9FUNG</name>
<feature type="non-terminal residue" evidence="2">
    <location>
        <position position="1"/>
    </location>
</feature>
<accession>A0A8H8DFJ8</accession>
<proteinExistence type="predicted"/>
<dbReference type="AlphaFoldDB" id="A0A8H8DFJ8"/>
<feature type="compositionally biased region" description="Basic residues" evidence="1">
    <location>
        <begin position="109"/>
        <end position="118"/>
    </location>
</feature>
<reference evidence="2 3" key="1">
    <citation type="journal article" name="Sci. Rep.">
        <title>Genome-scale phylogenetic analyses confirm Olpidium as the closest living zoosporic fungus to the non-flagellated, terrestrial fungi.</title>
        <authorList>
            <person name="Chang Y."/>
            <person name="Rochon D."/>
            <person name="Sekimoto S."/>
            <person name="Wang Y."/>
            <person name="Chovatia M."/>
            <person name="Sandor L."/>
            <person name="Salamov A."/>
            <person name="Grigoriev I.V."/>
            <person name="Stajich J.E."/>
            <person name="Spatafora J.W."/>
        </authorList>
    </citation>
    <scope>NUCLEOTIDE SEQUENCE [LARGE SCALE GENOMIC DNA]</scope>
    <source>
        <strain evidence="2">S191</strain>
    </source>
</reference>
<gene>
    <name evidence="2" type="ORF">BJ554DRAFT_3587</name>
</gene>
<comment type="caution">
    <text evidence="2">The sequence shown here is derived from an EMBL/GenBank/DDBJ whole genome shotgun (WGS) entry which is preliminary data.</text>
</comment>
<protein>
    <submittedName>
        <fullName evidence="2">Uncharacterized protein</fullName>
    </submittedName>
</protein>
<dbReference type="EMBL" id="JAEFCI010011439">
    <property type="protein sequence ID" value="KAG5456620.1"/>
    <property type="molecule type" value="Genomic_DNA"/>
</dbReference>
<evidence type="ECO:0000313" key="3">
    <source>
        <dbReference type="Proteomes" id="UP000673691"/>
    </source>
</evidence>
<dbReference type="Proteomes" id="UP000673691">
    <property type="component" value="Unassembled WGS sequence"/>
</dbReference>
<evidence type="ECO:0000313" key="2">
    <source>
        <dbReference type="EMBL" id="KAG5456620.1"/>
    </source>
</evidence>
<feature type="compositionally biased region" description="Basic and acidic residues" evidence="1">
    <location>
        <begin position="166"/>
        <end position="178"/>
    </location>
</feature>
<feature type="region of interest" description="Disordered" evidence="1">
    <location>
        <begin position="27"/>
        <end position="185"/>
    </location>
</feature>
<feature type="compositionally biased region" description="Basic and acidic residues" evidence="1">
    <location>
        <begin position="119"/>
        <end position="131"/>
    </location>
</feature>